<evidence type="ECO:0000313" key="8">
    <source>
        <dbReference type="EMBL" id="KIW65994.1"/>
    </source>
</evidence>
<sequence length="779" mass="85622">MAHQEGADDGVQPGRKRNSAESPENAQRSKRPRYVSNACNECKRRKVKCDGVDPCQRCVNSMMLCSYHRPSRNADGASGQEVHQLTMLLRTVMEKVDRLSQKLSAISPPSPSQQPVPSISAAEEPVALGFQPETQAQPGSLGARDLSMQPSVAREPETVSPEYHGPTSSEFTFEVANESLIELGVGCSISNSNQSSKPLSFPSAFRNQTADTTLLRNFLGRDPLWTVARSDALRYIDTYHNTVGAMYPATDGSCLAPKVQLLFDALDVARGRRYQGGFGSLIELMFSVDTKIIKILLAIGMVSDLGVAGTDAAMKLVQSVLDSSDDSLMNAEGLSGVQILVSIALFYYHLDDEVKGSRYSCLASRRCLEMGLHRRDALVKHFPDEGARKQALRIFWSVFTLDRRSSLGLGVPFVIQDTLVDPALAALDFDHPYLRSMIPFTKLSGKAWQMSNDFSSSKEPDADVDAVRDQIDYLDYQVLQWQKQIPAPIRYCHGVTEIASAAYDSRGADTDTNGGISAAAATATSRRHFYLAVALFVRANQLRNLIYRPLLQSAARIRTHPEQTLTALAIARDSLQAFADLDARTDLLHTHATFFKHFIVSSLGNLLLIVVHATTELWAPIRETFHVAAALLRKLSARSGPVLRAWDRLRCLEDLQAKILAARRVKANAALQTQPQAQAQGHHHHQRNLNLDHLEMDPYTAIPPRAAEESLTGLGDNGNSNNNGNGNMGLPPPPPSSLLSSSALRTDDYMLFDSQIRDEFAGLFDPTFGFGDGYEFPLP</sequence>
<dbReference type="CDD" id="cd12148">
    <property type="entry name" value="fungal_TF_MHR"/>
    <property type="match status" value="1"/>
</dbReference>
<evidence type="ECO:0000256" key="1">
    <source>
        <dbReference type="ARBA" id="ARBA00022723"/>
    </source>
</evidence>
<dbReference type="AlphaFoldDB" id="A0A0D2G1R1"/>
<dbReference type="GO" id="GO:0008270">
    <property type="term" value="F:zinc ion binding"/>
    <property type="evidence" value="ECO:0007669"/>
    <property type="project" value="InterPro"/>
</dbReference>
<dbReference type="EMBL" id="KN846960">
    <property type="protein sequence ID" value="KIW65994.1"/>
    <property type="molecule type" value="Genomic_DNA"/>
</dbReference>
<evidence type="ECO:0000259" key="7">
    <source>
        <dbReference type="PROSITE" id="PS50048"/>
    </source>
</evidence>
<evidence type="ECO:0000313" key="9">
    <source>
        <dbReference type="Proteomes" id="UP000054266"/>
    </source>
</evidence>
<keyword evidence="3" id="KW-0238">DNA-binding</keyword>
<keyword evidence="5" id="KW-0539">Nucleus</keyword>
<evidence type="ECO:0000256" key="3">
    <source>
        <dbReference type="ARBA" id="ARBA00023125"/>
    </source>
</evidence>
<reference evidence="8 9" key="1">
    <citation type="submission" date="2015-01" db="EMBL/GenBank/DDBJ databases">
        <title>The Genome Sequence of Capronia semiimmersa CBS27337.</title>
        <authorList>
            <consortium name="The Broad Institute Genomics Platform"/>
            <person name="Cuomo C."/>
            <person name="de Hoog S."/>
            <person name="Gorbushina A."/>
            <person name="Stielow B."/>
            <person name="Teixiera M."/>
            <person name="Abouelleil A."/>
            <person name="Chapman S.B."/>
            <person name="Priest M."/>
            <person name="Young S.K."/>
            <person name="Wortman J."/>
            <person name="Nusbaum C."/>
            <person name="Birren B."/>
        </authorList>
    </citation>
    <scope>NUCLEOTIDE SEQUENCE [LARGE SCALE GENOMIC DNA]</scope>
    <source>
        <strain evidence="8 9">CBS 27337</strain>
    </source>
</reference>
<keyword evidence="9" id="KW-1185">Reference proteome</keyword>
<dbReference type="GO" id="GO:0000981">
    <property type="term" value="F:DNA-binding transcription factor activity, RNA polymerase II-specific"/>
    <property type="evidence" value="ECO:0007669"/>
    <property type="project" value="InterPro"/>
</dbReference>
<dbReference type="Gene3D" id="4.10.240.10">
    <property type="entry name" value="Zn(2)-C6 fungal-type DNA-binding domain"/>
    <property type="match status" value="1"/>
</dbReference>
<protein>
    <recommendedName>
        <fullName evidence="7">Zn(2)-C6 fungal-type domain-containing protein</fullName>
    </recommendedName>
</protein>
<accession>A0A0D2G1R1</accession>
<dbReference type="PANTHER" id="PTHR47424:SF5">
    <property type="entry name" value="ZN(II)2CYS6 TRANSCRIPTION FACTOR (EUROFUNG)"/>
    <property type="match status" value="1"/>
</dbReference>
<keyword evidence="4" id="KW-0804">Transcription</keyword>
<dbReference type="Proteomes" id="UP000054266">
    <property type="component" value="Unassembled WGS sequence"/>
</dbReference>
<dbReference type="PROSITE" id="PS00463">
    <property type="entry name" value="ZN2_CY6_FUNGAL_1"/>
    <property type="match status" value="1"/>
</dbReference>
<feature type="domain" description="Zn(2)-C6 fungal-type" evidence="7">
    <location>
        <begin position="38"/>
        <end position="67"/>
    </location>
</feature>
<evidence type="ECO:0000256" key="2">
    <source>
        <dbReference type="ARBA" id="ARBA00023015"/>
    </source>
</evidence>
<dbReference type="STRING" id="5601.A0A0D2G1R1"/>
<dbReference type="InterPro" id="IPR001138">
    <property type="entry name" value="Zn2Cys6_DnaBD"/>
</dbReference>
<proteinExistence type="predicted"/>
<dbReference type="SUPFAM" id="SSF57701">
    <property type="entry name" value="Zn2/Cys6 DNA-binding domain"/>
    <property type="match status" value="1"/>
</dbReference>
<dbReference type="PANTHER" id="PTHR47424">
    <property type="entry name" value="REGULATORY PROTEIN GAL4"/>
    <property type="match status" value="1"/>
</dbReference>
<dbReference type="InterPro" id="IPR036864">
    <property type="entry name" value="Zn2-C6_fun-type_DNA-bd_sf"/>
</dbReference>
<dbReference type="GO" id="GO:0000435">
    <property type="term" value="P:positive regulation of transcription from RNA polymerase II promoter by galactose"/>
    <property type="evidence" value="ECO:0007669"/>
    <property type="project" value="TreeGrafter"/>
</dbReference>
<dbReference type="HOGENOM" id="CLU_008828_4_0_1"/>
<evidence type="ECO:0000256" key="5">
    <source>
        <dbReference type="ARBA" id="ARBA00023242"/>
    </source>
</evidence>
<keyword evidence="1" id="KW-0479">Metal-binding</keyword>
<dbReference type="GO" id="GO:0000978">
    <property type="term" value="F:RNA polymerase II cis-regulatory region sequence-specific DNA binding"/>
    <property type="evidence" value="ECO:0007669"/>
    <property type="project" value="TreeGrafter"/>
</dbReference>
<dbReference type="PROSITE" id="PS50048">
    <property type="entry name" value="ZN2_CY6_FUNGAL_2"/>
    <property type="match status" value="1"/>
</dbReference>
<evidence type="ECO:0000256" key="6">
    <source>
        <dbReference type="SAM" id="MobiDB-lite"/>
    </source>
</evidence>
<gene>
    <name evidence="8" type="ORF">PV04_08206</name>
</gene>
<keyword evidence="2" id="KW-0805">Transcription regulation</keyword>
<feature type="region of interest" description="Disordered" evidence="6">
    <location>
        <begin position="133"/>
        <end position="166"/>
    </location>
</feature>
<dbReference type="InterPro" id="IPR051127">
    <property type="entry name" value="Fungal_SecMet_Regulators"/>
</dbReference>
<feature type="compositionally biased region" description="Low complexity" evidence="6">
    <location>
        <begin position="710"/>
        <end position="729"/>
    </location>
</feature>
<dbReference type="InterPro" id="IPR007219">
    <property type="entry name" value="XnlR_reg_dom"/>
</dbReference>
<dbReference type="SMART" id="SM00906">
    <property type="entry name" value="Fungal_trans"/>
    <property type="match status" value="1"/>
</dbReference>
<dbReference type="GO" id="GO:0006351">
    <property type="term" value="P:DNA-templated transcription"/>
    <property type="evidence" value="ECO:0007669"/>
    <property type="project" value="InterPro"/>
</dbReference>
<dbReference type="Pfam" id="PF04082">
    <property type="entry name" value="Fungal_trans"/>
    <property type="match status" value="1"/>
</dbReference>
<dbReference type="CDD" id="cd00067">
    <property type="entry name" value="GAL4"/>
    <property type="match status" value="1"/>
</dbReference>
<dbReference type="Pfam" id="PF00172">
    <property type="entry name" value="Zn_clus"/>
    <property type="match status" value="1"/>
</dbReference>
<feature type="region of interest" description="Disordered" evidence="6">
    <location>
        <begin position="709"/>
        <end position="741"/>
    </location>
</feature>
<dbReference type="GO" id="GO:0005634">
    <property type="term" value="C:nucleus"/>
    <property type="evidence" value="ECO:0007669"/>
    <property type="project" value="TreeGrafter"/>
</dbReference>
<name>A0A0D2G1R1_9EURO</name>
<dbReference type="SMART" id="SM00066">
    <property type="entry name" value="GAL4"/>
    <property type="match status" value="1"/>
</dbReference>
<organism evidence="8 9">
    <name type="scientific">Phialophora macrospora</name>
    <dbReference type="NCBI Taxonomy" id="1851006"/>
    <lineage>
        <taxon>Eukaryota</taxon>
        <taxon>Fungi</taxon>
        <taxon>Dikarya</taxon>
        <taxon>Ascomycota</taxon>
        <taxon>Pezizomycotina</taxon>
        <taxon>Eurotiomycetes</taxon>
        <taxon>Chaetothyriomycetidae</taxon>
        <taxon>Chaetothyriales</taxon>
        <taxon>Herpotrichiellaceae</taxon>
        <taxon>Phialophora</taxon>
    </lineage>
</organism>
<feature type="region of interest" description="Disordered" evidence="6">
    <location>
        <begin position="1"/>
        <end position="35"/>
    </location>
</feature>
<evidence type="ECO:0000256" key="4">
    <source>
        <dbReference type="ARBA" id="ARBA00023163"/>
    </source>
</evidence>